<evidence type="ECO:0000313" key="2">
    <source>
        <dbReference type="EMBL" id="KAH6597695.1"/>
    </source>
</evidence>
<comment type="caution">
    <text evidence="2">The sequence shown here is derived from an EMBL/GenBank/DDBJ whole genome shotgun (WGS) entry which is preliminary data.</text>
</comment>
<keyword evidence="1" id="KW-0732">Signal</keyword>
<reference evidence="2 3" key="1">
    <citation type="submission" date="2021-02" db="EMBL/GenBank/DDBJ databases">
        <title>Variation within the Batrachochytrium salamandrivorans European outbreak.</title>
        <authorList>
            <person name="Kelly M."/>
            <person name="Pasmans F."/>
            <person name="Shea T.P."/>
            <person name="Munoz J.F."/>
            <person name="Carranza S."/>
            <person name="Cuomo C.A."/>
            <person name="Martel A."/>
        </authorList>
    </citation>
    <scope>NUCLEOTIDE SEQUENCE [LARGE SCALE GENOMIC DNA]</scope>
    <source>
        <strain evidence="2 3">AMFP18/2</strain>
    </source>
</reference>
<feature type="chain" id="PRO_5046771388" evidence="1">
    <location>
        <begin position="19"/>
        <end position="257"/>
    </location>
</feature>
<sequence>MQFFHLFSFVVVASYAAALPQPARLSEKYSNNVDTNLASGLEARSYQPVFNPKRIRYFVSVPFTDDDVSTMNLASMIKNVRDGGYIVEGGVERSGNMIGGLVGDMMTMYLGKATYVNAALRRWTETSIPGIRDSIKSGLGDDEYSKIEQDLTKSIERLERVFRAGLYGMADGASNITNDFRSATENFQQIRDAFKGSLDSFTTIILILKDKLKSFEADKTLEGQLDDIRRSVDDFFNQDQEPLFDEIMKGLKAAASQ</sequence>
<name>A0ABQ8FH86_9FUNG</name>
<proteinExistence type="predicted"/>
<evidence type="ECO:0000256" key="1">
    <source>
        <dbReference type="SAM" id="SignalP"/>
    </source>
</evidence>
<dbReference type="Proteomes" id="UP001648503">
    <property type="component" value="Unassembled WGS sequence"/>
</dbReference>
<dbReference type="EMBL" id="JAFCIX010000136">
    <property type="protein sequence ID" value="KAH6597695.1"/>
    <property type="molecule type" value="Genomic_DNA"/>
</dbReference>
<organism evidence="2 3">
    <name type="scientific">Batrachochytrium salamandrivorans</name>
    <dbReference type="NCBI Taxonomy" id="1357716"/>
    <lineage>
        <taxon>Eukaryota</taxon>
        <taxon>Fungi</taxon>
        <taxon>Fungi incertae sedis</taxon>
        <taxon>Chytridiomycota</taxon>
        <taxon>Chytridiomycota incertae sedis</taxon>
        <taxon>Chytridiomycetes</taxon>
        <taxon>Rhizophydiales</taxon>
        <taxon>Rhizophydiales incertae sedis</taxon>
        <taxon>Batrachochytrium</taxon>
    </lineage>
</organism>
<gene>
    <name evidence="2" type="ORF">BASA50_004300</name>
</gene>
<accession>A0ABQ8FH86</accession>
<keyword evidence="3" id="KW-1185">Reference proteome</keyword>
<feature type="signal peptide" evidence="1">
    <location>
        <begin position="1"/>
        <end position="18"/>
    </location>
</feature>
<protein>
    <submittedName>
        <fullName evidence="2">Uncharacterized protein</fullName>
    </submittedName>
</protein>
<evidence type="ECO:0000313" key="3">
    <source>
        <dbReference type="Proteomes" id="UP001648503"/>
    </source>
</evidence>